<protein>
    <recommendedName>
        <fullName evidence="3">F-box domain-containing protein</fullName>
    </recommendedName>
</protein>
<sequence>MGRSSAMKSRAKSKAPHQPLPDALHDRLSSLPMEILEMIVENITDSSAMGKLSRTSKIYYSLAAPRLHRRMVVLEAYHSRLLKMARALDSHLTIAQKRQLEKKVDKYRSHQERYPDLINQHQVPQCASFVRQLIVGSFSLGEEHEEIVNQYLGHALDHWENLEIVDVGFLTRPISEKIASLERLKALSISTNAFSETAIKPLAEIQGLQHLSMIEMDSYQLTPGESVLASLIRNSRPTLKSLRVIGIGYTTSFLNHLRETVPTSRGSANAQHHIFSALKSLTLEDTTLDTEVIRHLKNSVDFLGLDELEVRRVAGASELFFNTLTKMAVTTSHIRLHTLFLTLSSVKNDETDEELQQPATVTQLHKPLIKMKCQFISAFNTLTSLEIHNDSRHMIDTTADPVIEGQVLQAITQHKGLKMLKISFGELISNRRVSYLSARSVSALVNNLPHLEEIEFAPEENEIEDIGIALSHAAKLRVITCYPHHSQRRFPFNPTSGRIILDGVIKGFLSRGGEDSDEGEFVWEDYFKLASISVKYQMWDIGSNLGRTRRGMKKAETLVSTDGEREVMFREVRGLKRPFSIPLGYDPEYTWVNKVAMDIDCT</sequence>
<evidence type="ECO:0000256" key="1">
    <source>
        <dbReference type="SAM" id="MobiDB-lite"/>
    </source>
</evidence>
<feature type="region of interest" description="Disordered" evidence="1">
    <location>
        <begin position="1"/>
        <end position="24"/>
    </location>
</feature>
<dbReference type="InterPro" id="IPR032675">
    <property type="entry name" value="LRR_dom_sf"/>
</dbReference>
<gene>
    <name evidence="2" type="ORF">BN869_000007060_1</name>
</gene>
<dbReference type="AlphaFoldDB" id="A0A0B7K614"/>
<dbReference type="EMBL" id="CDPU01000021">
    <property type="protein sequence ID" value="CEO51002.1"/>
    <property type="molecule type" value="Genomic_DNA"/>
</dbReference>
<dbReference type="Gene3D" id="3.80.10.10">
    <property type="entry name" value="Ribonuclease Inhibitor"/>
    <property type="match status" value="1"/>
</dbReference>
<evidence type="ECO:0008006" key="3">
    <source>
        <dbReference type="Google" id="ProtNLM"/>
    </source>
</evidence>
<proteinExistence type="predicted"/>
<dbReference type="SUPFAM" id="SSF52047">
    <property type="entry name" value="RNI-like"/>
    <property type="match status" value="1"/>
</dbReference>
<name>A0A0B7K614_BIOOC</name>
<reference evidence="2" key="1">
    <citation type="submission" date="2015-01" db="EMBL/GenBank/DDBJ databases">
        <authorList>
            <person name="Durling Mikael"/>
        </authorList>
    </citation>
    <scope>NUCLEOTIDE SEQUENCE</scope>
</reference>
<accession>A0A0B7K614</accession>
<organism evidence="2">
    <name type="scientific">Bionectria ochroleuca</name>
    <name type="common">Gliocladium roseum</name>
    <dbReference type="NCBI Taxonomy" id="29856"/>
    <lineage>
        <taxon>Eukaryota</taxon>
        <taxon>Fungi</taxon>
        <taxon>Dikarya</taxon>
        <taxon>Ascomycota</taxon>
        <taxon>Pezizomycotina</taxon>
        <taxon>Sordariomycetes</taxon>
        <taxon>Hypocreomycetidae</taxon>
        <taxon>Hypocreales</taxon>
        <taxon>Bionectriaceae</taxon>
        <taxon>Clonostachys</taxon>
    </lineage>
</organism>
<evidence type="ECO:0000313" key="2">
    <source>
        <dbReference type="EMBL" id="CEO51002.1"/>
    </source>
</evidence>